<dbReference type="EMBL" id="SNRW01007208">
    <property type="protein sequence ID" value="KAA6381639.1"/>
    <property type="molecule type" value="Genomic_DNA"/>
</dbReference>
<feature type="coiled-coil region" evidence="1">
    <location>
        <begin position="211"/>
        <end position="245"/>
    </location>
</feature>
<protein>
    <recommendedName>
        <fullName evidence="4">SPRY domain-containing protein</fullName>
    </recommendedName>
</protein>
<evidence type="ECO:0000313" key="3">
    <source>
        <dbReference type="Proteomes" id="UP000324800"/>
    </source>
</evidence>
<name>A0A5J4VGY8_9EUKA</name>
<evidence type="ECO:0008006" key="4">
    <source>
        <dbReference type="Google" id="ProtNLM"/>
    </source>
</evidence>
<evidence type="ECO:0000256" key="1">
    <source>
        <dbReference type="SAM" id="Coils"/>
    </source>
</evidence>
<gene>
    <name evidence="2" type="ORF">EZS28_022834</name>
</gene>
<proteinExistence type="predicted"/>
<reference evidence="2 3" key="1">
    <citation type="submission" date="2019-03" db="EMBL/GenBank/DDBJ databases">
        <title>Single cell metagenomics reveals metabolic interactions within the superorganism composed of flagellate Streblomastix strix and complex community of Bacteroidetes bacteria on its surface.</title>
        <authorList>
            <person name="Treitli S.C."/>
            <person name="Kolisko M."/>
            <person name="Husnik F."/>
            <person name="Keeling P."/>
            <person name="Hampl V."/>
        </authorList>
    </citation>
    <scope>NUCLEOTIDE SEQUENCE [LARGE SCALE GENOMIC DNA]</scope>
    <source>
        <strain evidence="2">ST1C</strain>
    </source>
</reference>
<dbReference type="AlphaFoldDB" id="A0A5J4VGY8"/>
<comment type="caution">
    <text evidence="2">The sequence shown here is derived from an EMBL/GenBank/DDBJ whole genome shotgun (WGS) entry which is preliminary data.</text>
</comment>
<organism evidence="2 3">
    <name type="scientific">Streblomastix strix</name>
    <dbReference type="NCBI Taxonomy" id="222440"/>
    <lineage>
        <taxon>Eukaryota</taxon>
        <taxon>Metamonada</taxon>
        <taxon>Preaxostyla</taxon>
        <taxon>Oxymonadida</taxon>
        <taxon>Streblomastigidae</taxon>
        <taxon>Streblomastix</taxon>
    </lineage>
</organism>
<dbReference type="OrthoDB" id="2329056at2759"/>
<evidence type="ECO:0000313" key="2">
    <source>
        <dbReference type="EMBL" id="KAA6381639.1"/>
    </source>
</evidence>
<dbReference type="InterPro" id="IPR043136">
    <property type="entry name" value="B30.2/SPRY_sf"/>
</dbReference>
<dbReference type="Gene3D" id="2.60.120.920">
    <property type="match status" value="1"/>
</dbReference>
<dbReference type="Proteomes" id="UP000324800">
    <property type="component" value="Unassembled WGS sequence"/>
</dbReference>
<sequence>MDESIRFSVSQSDWHEIATTCGIVESVSELMFLTEVPRIRTLCGVVIQLIQQRGIESEENIDWKFLLQHLIQILFNQDVQISETGKQSLLRGIGVKSEIIKSLIELDIFDKTAEQLEITFSIQNFSQSSVDSQTTYILPQACLLNILEVVERIICTSSELGKKVTRLKICAERISRSKPPRWIKGVISSIISMLEDEQENEIDQLDQQTSIQQIQLHEREISEQLRQANDQVRISEERARLADEQLRTSQERAQLMEQLYNITRQSKDASQEREMAKDVAILRLQTQVDQLKAENTELLLQNAQFQPHVPIHLEIPFHNNRQLDLTSELENIDPSGQNVRFDRINGLFRRAVAQQQKISLVIPLNKVIRDGIHRCKVRFENCNGDEYANIFVGIVKADYQIPCPCNPRLNPNNQSMVAYTGFSSHVYYKDIETEGNDHFSDDQLIEMELNMITGTLHFFVDGIQQPVFVHGINGAVKFYV</sequence>
<accession>A0A5J4VGY8</accession>
<keyword evidence="1" id="KW-0175">Coiled coil</keyword>